<feature type="domain" description="RNA-binding S4" evidence="11">
    <location>
        <begin position="428"/>
        <end position="459"/>
    </location>
</feature>
<evidence type="ECO:0000256" key="1">
    <source>
        <dbReference type="ARBA" id="ARBA00013160"/>
    </source>
</evidence>
<evidence type="ECO:0000256" key="9">
    <source>
        <dbReference type="PROSITE-ProRule" id="PRU00182"/>
    </source>
</evidence>
<dbReference type="PANTHER" id="PTHR11766">
    <property type="entry name" value="TYROSYL-TRNA SYNTHETASE"/>
    <property type="match status" value="1"/>
</dbReference>
<comment type="similarity">
    <text evidence="10">Belongs to the class-I aminoacyl-tRNA synthetase family.</text>
</comment>
<dbReference type="InterPro" id="IPR002307">
    <property type="entry name" value="Tyr-tRNA-ligase"/>
</dbReference>
<dbReference type="CDD" id="cd00805">
    <property type="entry name" value="TyrRS_core"/>
    <property type="match status" value="1"/>
</dbReference>
<dbReference type="PROSITE" id="PS50889">
    <property type="entry name" value="S4"/>
    <property type="match status" value="1"/>
</dbReference>
<dbReference type="EC" id="6.1.1.1" evidence="1 10"/>
<dbReference type="InterPro" id="IPR036986">
    <property type="entry name" value="S4_RNA-bd_sf"/>
</dbReference>
<dbReference type="SUPFAM" id="SSF55174">
    <property type="entry name" value="Alpha-L RNA-binding motif"/>
    <property type="match status" value="1"/>
</dbReference>
<dbReference type="InterPro" id="IPR002305">
    <property type="entry name" value="aa-tRNA-synth_Ic"/>
</dbReference>
<dbReference type="Gene3D" id="3.10.290.10">
    <property type="entry name" value="RNA-binding S4 domain"/>
    <property type="match status" value="1"/>
</dbReference>
<reference evidence="13" key="1">
    <citation type="submission" date="2025-08" db="UniProtKB">
        <authorList>
            <consortium name="RefSeq"/>
        </authorList>
    </citation>
    <scope>IDENTIFICATION</scope>
</reference>
<keyword evidence="6 10" id="KW-0030">Aminoacyl-tRNA synthetase</keyword>
<keyword evidence="3 10" id="KW-0547">Nucleotide-binding</keyword>
<gene>
    <name evidence="13" type="primary">LOC101859010</name>
</gene>
<evidence type="ECO:0000256" key="4">
    <source>
        <dbReference type="ARBA" id="ARBA00022840"/>
    </source>
</evidence>
<dbReference type="GeneID" id="101859010"/>
<evidence type="ECO:0000313" key="12">
    <source>
        <dbReference type="Proteomes" id="UP000694888"/>
    </source>
</evidence>
<proteinExistence type="inferred from homology"/>
<evidence type="ECO:0000256" key="5">
    <source>
        <dbReference type="ARBA" id="ARBA00022917"/>
    </source>
</evidence>
<dbReference type="PROSITE" id="PS00178">
    <property type="entry name" value="AA_TRNA_LIGASE_I"/>
    <property type="match status" value="1"/>
</dbReference>
<dbReference type="PANTHER" id="PTHR11766:SF0">
    <property type="entry name" value="TYROSINE--TRNA LIGASE, MITOCHONDRIAL"/>
    <property type="match status" value="1"/>
</dbReference>
<dbReference type="Gene3D" id="1.10.240.10">
    <property type="entry name" value="Tyrosyl-Transfer RNA Synthetase"/>
    <property type="match status" value="1"/>
</dbReference>
<evidence type="ECO:0000259" key="11">
    <source>
        <dbReference type="Pfam" id="PF01479"/>
    </source>
</evidence>
<dbReference type="Gene3D" id="3.40.50.620">
    <property type="entry name" value="HUPs"/>
    <property type="match status" value="1"/>
</dbReference>
<sequence length="481" mass="53771">MAALIERSWKLVSKGIDFAFTAWRFRVHFPKKYGSSTSAAVLNLDDLIKRGLIENVFPNTRPEELQQLLSTPQGWYCGFDPTANSLHIGNLVSLVALIQGQRAGHSPVAVIGGATGLIGDPSGKTADRVPMKAEDVENNIESLMENMERIFHNHAEYINEDTRKLTSHRILNNHDWYREQDVISFMSSTTRHFRLGEMISRHSVQSRLQSKAGISLTEFMYQVFQAADWLHLLQHHNCSIQVGGNDQTGNISSGFDLIHKVTGKYVFGLLVPLLLSPSGEKLGKSTGNSLWLDPNRTSPFELYQFFVNLPDSTVERYLKLLTFLSLDEIEAVMLQQNQSPEHRHGQRQLAEQVTLLVHGEEGLRSALRCTEVLFGDAVSHLRQMALSDLQQLFVNASTSDVTHDPQMTLQELCMAIGCFSRDGQKPAADAERIIKAGGVYVNQGRVSDPSAVLASGDFILPNNITLVRVGKKNYFIVRWVT</sequence>
<dbReference type="Pfam" id="PF01479">
    <property type="entry name" value="S4"/>
    <property type="match status" value="1"/>
</dbReference>
<dbReference type="PRINTS" id="PR01040">
    <property type="entry name" value="TRNASYNTHTYR"/>
</dbReference>
<keyword evidence="5 10" id="KW-0648">Protein biosynthesis</keyword>
<keyword evidence="9" id="KW-0694">RNA-binding</keyword>
<evidence type="ECO:0000256" key="7">
    <source>
        <dbReference type="ARBA" id="ARBA00033323"/>
    </source>
</evidence>
<dbReference type="Pfam" id="PF00579">
    <property type="entry name" value="tRNA-synt_1b"/>
    <property type="match status" value="1"/>
</dbReference>
<evidence type="ECO:0000256" key="8">
    <source>
        <dbReference type="ARBA" id="ARBA00048248"/>
    </source>
</evidence>
<comment type="catalytic activity">
    <reaction evidence="8 10">
        <text>tRNA(Tyr) + L-tyrosine + ATP = L-tyrosyl-tRNA(Tyr) + AMP + diphosphate + H(+)</text>
        <dbReference type="Rhea" id="RHEA:10220"/>
        <dbReference type="Rhea" id="RHEA-COMP:9706"/>
        <dbReference type="Rhea" id="RHEA-COMP:9707"/>
        <dbReference type="ChEBI" id="CHEBI:15378"/>
        <dbReference type="ChEBI" id="CHEBI:30616"/>
        <dbReference type="ChEBI" id="CHEBI:33019"/>
        <dbReference type="ChEBI" id="CHEBI:58315"/>
        <dbReference type="ChEBI" id="CHEBI:78442"/>
        <dbReference type="ChEBI" id="CHEBI:78536"/>
        <dbReference type="ChEBI" id="CHEBI:456215"/>
        <dbReference type="EC" id="6.1.1.1"/>
    </reaction>
</comment>
<keyword evidence="12" id="KW-1185">Reference proteome</keyword>
<dbReference type="InterPro" id="IPR024088">
    <property type="entry name" value="Tyr-tRNA-ligase_bac-type"/>
</dbReference>
<keyword evidence="2 10" id="KW-0436">Ligase</keyword>
<evidence type="ECO:0000256" key="10">
    <source>
        <dbReference type="RuleBase" id="RU361234"/>
    </source>
</evidence>
<dbReference type="NCBIfam" id="TIGR00234">
    <property type="entry name" value="tyrS"/>
    <property type="match status" value="1"/>
</dbReference>
<evidence type="ECO:0000256" key="3">
    <source>
        <dbReference type="ARBA" id="ARBA00022741"/>
    </source>
</evidence>
<dbReference type="RefSeq" id="XP_005097290.1">
    <property type="nucleotide sequence ID" value="XM_005097233.3"/>
</dbReference>
<name>A0ABM0JMP7_APLCA</name>
<protein>
    <recommendedName>
        <fullName evidence="1 10">Tyrosine--tRNA ligase</fullName>
        <ecNumber evidence="1 10">6.1.1.1</ecNumber>
    </recommendedName>
    <alternativeName>
        <fullName evidence="7 10">Tyrosyl-tRNA synthetase</fullName>
    </alternativeName>
</protein>
<accession>A0ABM0JMP7</accession>
<dbReference type="Proteomes" id="UP000694888">
    <property type="component" value="Unplaced"/>
</dbReference>
<dbReference type="GO" id="GO:0016874">
    <property type="term" value="F:ligase activity"/>
    <property type="evidence" value="ECO:0007669"/>
    <property type="project" value="UniProtKB-KW"/>
</dbReference>
<evidence type="ECO:0000313" key="13">
    <source>
        <dbReference type="RefSeq" id="XP_005097290.1"/>
    </source>
</evidence>
<dbReference type="InterPro" id="IPR014729">
    <property type="entry name" value="Rossmann-like_a/b/a_fold"/>
</dbReference>
<dbReference type="CDD" id="cd00165">
    <property type="entry name" value="S4"/>
    <property type="match status" value="1"/>
</dbReference>
<keyword evidence="4 10" id="KW-0067">ATP-binding</keyword>
<dbReference type="SUPFAM" id="SSF52374">
    <property type="entry name" value="Nucleotidylyl transferase"/>
    <property type="match status" value="1"/>
</dbReference>
<dbReference type="InterPro" id="IPR001412">
    <property type="entry name" value="aa-tRNA-synth_I_CS"/>
</dbReference>
<evidence type="ECO:0000256" key="6">
    <source>
        <dbReference type="ARBA" id="ARBA00023146"/>
    </source>
</evidence>
<dbReference type="InterPro" id="IPR002942">
    <property type="entry name" value="S4_RNA-bd"/>
</dbReference>
<evidence type="ECO:0000256" key="2">
    <source>
        <dbReference type="ARBA" id="ARBA00022598"/>
    </source>
</evidence>
<organism evidence="12 13">
    <name type="scientific">Aplysia californica</name>
    <name type="common">California sea hare</name>
    <dbReference type="NCBI Taxonomy" id="6500"/>
    <lineage>
        <taxon>Eukaryota</taxon>
        <taxon>Metazoa</taxon>
        <taxon>Spiralia</taxon>
        <taxon>Lophotrochozoa</taxon>
        <taxon>Mollusca</taxon>
        <taxon>Gastropoda</taxon>
        <taxon>Heterobranchia</taxon>
        <taxon>Euthyneura</taxon>
        <taxon>Tectipleura</taxon>
        <taxon>Aplysiida</taxon>
        <taxon>Aplysioidea</taxon>
        <taxon>Aplysiidae</taxon>
        <taxon>Aplysia</taxon>
    </lineage>
</organism>